<sequence length="284" mass="32307">MKTYKQRLLQVKQAQQPDELLQALWNYISFPIRLPNRPHQQELLQKATTFSMPVSDPYFAKDDLNFKGYIWGTGSRKIYLTHGWSSKAADFTELISTLLLLDDVQIIAFDALGNGSSEGELSNLMLYVNPLIAIMEIYGLPEVLIGHSLGAMANVVALKAFDSPPKLLISITPVIELAQNFTGMMNHAEVKPEDQQRWFQDFADYYKYPVSYFDLKTLYTEAPAAKHLLYYDMQDEMLPYAQLEEFLQQHPELETKAFDGAGHYKILRDEALLAAIKDAVEAVS</sequence>
<reference evidence="2" key="1">
    <citation type="journal article" date="2014" name="Int. J. Syst. Evol. Microbiol.">
        <title>Complete genome sequence of Corynebacterium casei LMG S-19264T (=DSM 44701T), isolated from a smear-ripened cheese.</title>
        <authorList>
            <consortium name="US DOE Joint Genome Institute (JGI-PGF)"/>
            <person name="Walter F."/>
            <person name="Albersmeier A."/>
            <person name="Kalinowski J."/>
            <person name="Ruckert C."/>
        </authorList>
    </citation>
    <scope>NUCLEOTIDE SEQUENCE</scope>
    <source>
        <strain evidence="2">CGMCC 1.15343</strain>
    </source>
</reference>
<dbReference type="Pfam" id="PF12697">
    <property type="entry name" value="Abhydrolase_6"/>
    <property type="match status" value="1"/>
</dbReference>
<dbReference type="Proteomes" id="UP000651668">
    <property type="component" value="Unassembled WGS sequence"/>
</dbReference>
<dbReference type="Gene3D" id="3.40.50.1820">
    <property type="entry name" value="alpha/beta hydrolase"/>
    <property type="match status" value="1"/>
</dbReference>
<keyword evidence="3" id="KW-1185">Reference proteome</keyword>
<proteinExistence type="predicted"/>
<comment type="caution">
    <text evidence="2">The sequence shown here is derived from an EMBL/GenBank/DDBJ whole genome shotgun (WGS) entry which is preliminary data.</text>
</comment>
<dbReference type="AlphaFoldDB" id="A0A916U5L9"/>
<dbReference type="SUPFAM" id="SSF53474">
    <property type="entry name" value="alpha/beta-Hydrolases"/>
    <property type="match status" value="1"/>
</dbReference>
<accession>A0A916U5L9</accession>
<dbReference type="RefSeq" id="WP_188625942.1">
    <property type="nucleotide sequence ID" value="NZ_BMIL01000003.1"/>
</dbReference>
<name>A0A916U5L9_9SPHI</name>
<dbReference type="InterPro" id="IPR000073">
    <property type="entry name" value="AB_hydrolase_1"/>
</dbReference>
<dbReference type="InterPro" id="IPR029058">
    <property type="entry name" value="AB_hydrolase_fold"/>
</dbReference>
<evidence type="ECO:0000259" key="1">
    <source>
        <dbReference type="Pfam" id="PF12697"/>
    </source>
</evidence>
<evidence type="ECO:0000313" key="2">
    <source>
        <dbReference type="EMBL" id="GGC59959.1"/>
    </source>
</evidence>
<reference evidence="2" key="2">
    <citation type="submission" date="2020-09" db="EMBL/GenBank/DDBJ databases">
        <authorList>
            <person name="Sun Q."/>
            <person name="Zhou Y."/>
        </authorList>
    </citation>
    <scope>NUCLEOTIDE SEQUENCE</scope>
    <source>
        <strain evidence="2">CGMCC 1.15343</strain>
    </source>
</reference>
<organism evidence="2 3">
    <name type="scientific">Pedobacter quisquiliarum</name>
    <dbReference type="NCBI Taxonomy" id="1834438"/>
    <lineage>
        <taxon>Bacteria</taxon>
        <taxon>Pseudomonadati</taxon>
        <taxon>Bacteroidota</taxon>
        <taxon>Sphingobacteriia</taxon>
        <taxon>Sphingobacteriales</taxon>
        <taxon>Sphingobacteriaceae</taxon>
        <taxon>Pedobacter</taxon>
    </lineage>
</organism>
<feature type="domain" description="AB hydrolase-1" evidence="1">
    <location>
        <begin position="79"/>
        <end position="273"/>
    </location>
</feature>
<gene>
    <name evidence="2" type="ORF">GCM10011387_11980</name>
</gene>
<dbReference type="EMBL" id="BMIL01000003">
    <property type="protein sequence ID" value="GGC59959.1"/>
    <property type="molecule type" value="Genomic_DNA"/>
</dbReference>
<evidence type="ECO:0000313" key="3">
    <source>
        <dbReference type="Proteomes" id="UP000651668"/>
    </source>
</evidence>
<protein>
    <recommendedName>
        <fullName evidence="1">AB hydrolase-1 domain-containing protein</fullName>
    </recommendedName>
</protein>